<proteinExistence type="predicted"/>
<evidence type="ECO:0000313" key="7">
    <source>
        <dbReference type="EMBL" id="SHE75243.1"/>
    </source>
</evidence>
<reference evidence="7 8" key="1">
    <citation type="submission" date="2016-11" db="EMBL/GenBank/DDBJ databases">
        <authorList>
            <person name="Jaros S."/>
            <person name="Januszkiewicz K."/>
            <person name="Wedrychowicz H."/>
        </authorList>
    </citation>
    <scope>NUCLEOTIDE SEQUENCE [LARGE SCALE GENOMIC DNA]</scope>
    <source>
        <strain evidence="7 8">DSM 25661</strain>
    </source>
</reference>
<dbReference type="AlphaFoldDB" id="A0A1M4W296"/>
<dbReference type="PANTHER" id="PTHR38480:SF1">
    <property type="entry name" value="SLR0254 PROTEIN"/>
    <property type="match status" value="1"/>
</dbReference>
<keyword evidence="8" id="KW-1185">Reference proteome</keyword>
<dbReference type="Proteomes" id="UP000184462">
    <property type="component" value="Unassembled WGS sequence"/>
</dbReference>
<dbReference type="RefSeq" id="WP_073192964.1">
    <property type="nucleotide sequence ID" value="NZ_FQTW01000005.1"/>
</dbReference>
<evidence type="ECO:0000256" key="4">
    <source>
        <dbReference type="ARBA" id="ARBA00023136"/>
    </source>
</evidence>
<organism evidence="7 8">
    <name type="scientific">Psychroflexus salarius</name>
    <dbReference type="NCBI Taxonomy" id="1155689"/>
    <lineage>
        <taxon>Bacteria</taxon>
        <taxon>Pseudomonadati</taxon>
        <taxon>Bacteroidota</taxon>
        <taxon>Flavobacteriia</taxon>
        <taxon>Flavobacteriales</taxon>
        <taxon>Flavobacteriaceae</taxon>
        <taxon>Psychroflexus</taxon>
    </lineage>
</organism>
<dbReference type="EMBL" id="FQTW01000005">
    <property type="protein sequence ID" value="SHE75243.1"/>
    <property type="molecule type" value="Genomic_DNA"/>
</dbReference>
<keyword evidence="4 5" id="KW-0472">Membrane</keyword>
<dbReference type="OrthoDB" id="9814143at2"/>
<keyword evidence="2 5" id="KW-0812">Transmembrane</keyword>
<feature type="transmembrane region" description="Helical" evidence="5">
    <location>
        <begin position="57"/>
        <end position="78"/>
    </location>
</feature>
<evidence type="ECO:0000256" key="5">
    <source>
        <dbReference type="SAM" id="Phobius"/>
    </source>
</evidence>
<protein>
    <submittedName>
        <fullName evidence="7">Uncharacterized membrane protein YckC, RDD family</fullName>
    </submittedName>
</protein>
<name>A0A1M4W296_9FLAO</name>
<feature type="domain" description="RDD" evidence="6">
    <location>
        <begin position="19"/>
        <end position="143"/>
    </location>
</feature>
<dbReference type="GO" id="GO:0016020">
    <property type="term" value="C:membrane"/>
    <property type="evidence" value="ECO:0007669"/>
    <property type="project" value="UniProtKB-SubCell"/>
</dbReference>
<gene>
    <name evidence="7" type="ORF">SAMN05444278_10534</name>
</gene>
<evidence type="ECO:0000256" key="2">
    <source>
        <dbReference type="ARBA" id="ARBA00022692"/>
    </source>
</evidence>
<dbReference type="PANTHER" id="PTHR38480">
    <property type="entry name" value="SLR0254 PROTEIN"/>
    <property type="match status" value="1"/>
</dbReference>
<accession>A0A1M4W296</accession>
<keyword evidence="3 5" id="KW-1133">Transmembrane helix</keyword>
<dbReference type="InterPro" id="IPR010432">
    <property type="entry name" value="RDD"/>
</dbReference>
<evidence type="ECO:0000256" key="3">
    <source>
        <dbReference type="ARBA" id="ARBA00022989"/>
    </source>
</evidence>
<dbReference type="Pfam" id="PF06271">
    <property type="entry name" value="RDD"/>
    <property type="match status" value="1"/>
</dbReference>
<dbReference type="STRING" id="1155689.SAMN05444278_10534"/>
<sequence>MDNYQIETAQNVRITQNAASVLSRGIAYLIDYLILIAYITTVVLILSGMNISPFETWASGLVITLPFLLYHLLMEVFLNGQSLGKMAMNIRVVMLDGSKPKFSAYLIRWLLRTIDLSLTGVSVAVLTVLINGKGQRLGDIAAKTTVISERRKSSLLKTMATEIPDNYSPVYPQVTIIDDVEMRRINSIFKDAKLNSKHNVILQLSKTLERKLNVKAQEKPVTFVETLIKDYNYYAQK</sequence>
<evidence type="ECO:0000256" key="1">
    <source>
        <dbReference type="ARBA" id="ARBA00004141"/>
    </source>
</evidence>
<evidence type="ECO:0000313" key="8">
    <source>
        <dbReference type="Proteomes" id="UP000184462"/>
    </source>
</evidence>
<comment type="subcellular location">
    <subcellularLocation>
        <location evidence="1">Membrane</location>
        <topology evidence="1">Multi-pass membrane protein</topology>
    </subcellularLocation>
</comment>
<evidence type="ECO:0000259" key="6">
    <source>
        <dbReference type="Pfam" id="PF06271"/>
    </source>
</evidence>